<keyword evidence="5 7" id="KW-0501">Molybdenum cofactor biosynthesis</keyword>
<dbReference type="OrthoDB" id="3196725at2"/>
<reference evidence="9 10" key="1">
    <citation type="submission" date="2019-05" db="EMBL/GenBank/DDBJ databases">
        <title>Nesterenkonia sp. GY239, isolated from the Southern Atlantic Ocean.</title>
        <authorList>
            <person name="Zhang G."/>
        </authorList>
    </citation>
    <scope>NUCLEOTIDE SEQUENCE [LARGE SCALE GENOMIC DNA]</scope>
    <source>
        <strain evidence="9 10">GY239</strain>
    </source>
</reference>
<evidence type="ECO:0000256" key="4">
    <source>
        <dbReference type="ARBA" id="ARBA00022505"/>
    </source>
</evidence>
<dbReference type="InterPro" id="IPR001453">
    <property type="entry name" value="MoaB/Mog_dom"/>
</dbReference>
<dbReference type="SMART" id="SM00852">
    <property type="entry name" value="MoCF_biosynth"/>
    <property type="match status" value="1"/>
</dbReference>
<evidence type="ECO:0000256" key="1">
    <source>
        <dbReference type="ARBA" id="ARBA00002901"/>
    </source>
</evidence>
<evidence type="ECO:0000259" key="8">
    <source>
        <dbReference type="SMART" id="SM00852"/>
    </source>
</evidence>
<keyword evidence="10" id="KW-1185">Reference proteome</keyword>
<sequence length="413" mass="41822">MSHDAMVSSPASYAEARRTAGAAATLPPVQRGLKDSIGGLLTEPITAQLDIPHTATSAMDGWAVSLTDQPQWRLRGEGAQRPDAVLEALAPGEAAEIVTGSPVPAGTHSVLRTEHGQVVSTAAEAAQLRSHSATPDLEPGRNIRPAAAEAKSGQLLCSPGQVVTPAIAATAAVAGHDTLTVVPAPRVRLILTGGEVITSGIPRIGQVRDVFGLALPAMISAMGAELADSRRAEDDVAAVVELIDSASADLIITTGGTAGSAADVLRPALARLGAEILVESVQMRPGHPALLARRGSTLVLGLPGNPLAGFTALAVLGEPLIRALRGAVPAVTSCTRPAGSDLQGPRAGVRIIPAQIRDHAVHPVSHSKAHMMRGLAQAHAFAVVPAGGAPAGTPVECLDVPGASPPARPLQGD</sequence>
<dbReference type="InterPro" id="IPR036135">
    <property type="entry name" value="MoeA_linker/N_sf"/>
</dbReference>
<evidence type="ECO:0000256" key="7">
    <source>
        <dbReference type="RuleBase" id="RU365090"/>
    </source>
</evidence>
<dbReference type="Gene3D" id="2.40.340.10">
    <property type="entry name" value="MoeA, C-terminal, domain IV"/>
    <property type="match status" value="1"/>
</dbReference>
<dbReference type="CDD" id="cd00887">
    <property type="entry name" value="MoeA"/>
    <property type="match status" value="1"/>
</dbReference>
<evidence type="ECO:0000256" key="6">
    <source>
        <dbReference type="ARBA" id="ARBA00047317"/>
    </source>
</evidence>
<dbReference type="InterPro" id="IPR038987">
    <property type="entry name" value="MoeA-like"/>
</dbReference>
<dbReference type="InterPro" id="IPR036425">
    <property type="entry name" value="MoaB/Mog-like_dom_sf"/>
</dbReference>
<keyword evidence="7" id="KW-0460">Magnesium</keyword>
<comment type="cofactor">
    <cofactor evidence="7">
        <name>Mg(2+)</name>
        <dbReference type="ChEBI" id="CHEBI:18420"/>
    </cofactor>
</comment>
<dbReference type="AlphaFoldDB" id="A0A5R9AML2"/>
<dbReference type="SUPFAM" id="SSF63882">
    <property type="entry name" value="MoeA N-terminal region -like"/>
    <property type="match status" value="1"/>
</dbReference>
<comment type="pathway">
    <text evidence="2 7">Cofactor biosynthesis; molybdopterin biosynthesis.</text>
</comment>
<gene>
    <name evidence="9" type="ORF">FEF27_01375</name>
</gene>
<evidence type="ECO:0000256" key="5">
    <source>
        <dbReference type="ARBA" id="ARBA00023150"/>
    </source>
</evidence>
<comment type="similarity">
    <text evidence="3 7">Belongs to the MoeA family.</text>
</comment>
<dbReference type="Gene3D" id="3.40.980.10">
    <property type="entry name" value="MoaB/Mog-like domain"/>
    <property type="match status" value="1"/>
</dbReference>
<dbReference type="InterPro" id="IPR036688">
    <property type="entry name" value="MoeA_C_domain_IV_sf"/>
</dbReference>
<organism evidence="9 10">
    <name type="scientific">Nesterenkonia sphaerica</name>
    <dbReference type="NCBI Taxonomy" id="1804988"/>
    <lineage>
        <taxon>Bacteria</taxon>
        <taxon>Bacillati</taxon>
        <taxon>Actinomycetota</taxon>
        <taxon>Actinomycetes</taxon>
        <taxon>Micrococcales</taxon>
        <taxon>Micrococcaceae</taxon>
        <taxon>Nesterenkonia</taxon>
    </lineage>
</organism>
<protein>
    <recommendedName>
        <fullName evidence="7">Molybdopterin molybdenumtransferase</fullName>
        <ecNumber evidence="7">2.10.1.1</ecNumber>
    </recommendedName>
</protein>
<dbReference type="EMBL" id="VAWA01000001">
    <property type="protein sequence ID" value="TLP80051.1"/>
    <property type="molecule type" value="Genomic_DNA"/>
</dbReference>
<dbReference type="GO" id="GO:0006777">
    <property type="term" value="P:Mo-molybdopterin cofactor biosynthetic process"/>
    <property type="evidence" value="ECO:0007669"/>
    <property type="project" value="UniProtKB-UniRule"/>
</dbReference>
<keyword evidence="7 9" id="KW-0808">Transferase</keyword>
<keyword evidence="7" id="KW-0479">Metal-binding</keyword>
<evidence type="ECO:0000256" key="2">
    <source>
        <dbReference type="ARBA" id="ARBA00005046"/>
    </source>
</evidence>
<dbReference type="PANTHER" id="PTHR10192:SF5">
    <property type="entry name" value="GEPHYRIN"/>
    <property type="match status" value="1"/>
</dbReference>
<proteinExistence type="inferred from homology"/>
<dbReference type="GO" id="GO:0046872">
    <property type="term" value="F:metal ion binding"/>
    <property type="evidence" value="ECO:0007669"/>
    <property type="project" value="UniProtKB-UniRule"/>
</dbReference>
<comment type="function">
    <text evidence="1 7">Catalyzes the insertion of molybdate into adenylated molybdopterin with the concomitant release of AMP.</text>
</comment>
<dbReference type="UniPathway" id="UPA00344"/>
<dbReference type="Pfam" id="PF03453">
    <property type="entry name" value="MoeA_N"/>
    <property type="match status" value="1"/>
</dbReference>
<evidence type="ECO:0000313" key="9">
    <source>
        <dbReference type="EMBL" id="TLP80051.1"/>
    </source>
</evidence>
<dbReference type="Gene3D" id="2.170.190.11">
    <property type="entry name" value="Molybdopterin biosynthesis moea protein, domain 3"/>
    <property type="match status" value="1"/>
</dbReference>
<dbReference type="GO" id="GO:0005829">
    <property type="term" value="C:cytosol"/>
    <property type="evidence" value="ECO:0007669"/>
    <property type="project" value="TreeGrafter"/>
</dbReference>
<evidence type="ECO:0000313" key="10">
    <source>
        <dbReference type="Proteomes" id="UP000306544"/>
    </source>
</evidence>
<dbReference type="Gene3D" id="3.90.105.10">
    <property type="entry name" value="Molybdopterin biosynthesis moea protein, domain 2"/>
    <property type="match status" value="1"/>
</dbReference>
<dbReference type="Proteomes" id="UP000306544">
    <property type="component" value="Unassembled WGS sequence"/>
</dbReference>
<name>A0A5R9AML2_9MICC</name>
<evidence type="ECO:0000256" key="3">
    <source>
        <dbReference type="ARBA" id="ARBA00010763"/>
    </source>
</evidence>
<comment type="catalytic activity">
    <reaction evidence="6">
        <text>adenylyl-molybdopterin + molybdate = Mo-molybdopterin + AMP + H(+)</text>
        <dbReference type="Rhea" id="RHEA:35047"/>
        <dbReference type="ChEBI" id="CHEBI:15378"/>
        <dbReference type="ChEBI" id="CHEBI:36264"/>
        <dbReference type="ChEBI" id="CHEBI:62727"/>
        <dbReference type="ChEBI" id="CHEBI:71302"/>
        <dbReference type="ChEBI" id="CHEBI:456215"/>
        <dbReference type="EC" id="2.10.1.1"/>
    </reaction>
</comment>
<dbReference type="InterPro" id="IPR005111">
    <property type="entry name" value="MoeA_C_domain_IV"/>
</dbReference>
<accession>A0A5R9AML2</accession>
<dbReference type="GO" id="GO:0061599">
    <property type="term" value="F:molybdopterin molybdotransferase activity"/>
    <property type="evidence" value="ECO:0007669"/>
    <property type="project" value="UniProtKB-UniRule"/>
</dbReference>
<dbReference type="Pfam" id="PF00994">
    <property type="entry name" value="MoCF_biosynth"/>
    <property type="match status" value="1"/>
</dbReference>
<dbReference type="Pfam" id="PF03454">
    <property type="entry name" value="MoeA_C"/>
    <property type="match status" value="1"/>
</dbReference>
<feature type="domain" description="MoaB/Mog" evidence="8">
    <location>
        <begin position="188"/>
        <end position="323"/>
    </location>
</feature>
<keyword evidence="4 7" id="KW-0500">Molybdenum</keyword>
<dbReference type="PANTHER" id="PTHR10192">
    <property type="entry name" value="MOLYBDOPTERIN BIOSYNTHESIS PROTEIN"/>
    <property type="match status" value="1"/>
</dbReference>
<comment type="caution">
    <text evidence="9">The sequence shown here is derived from an EMBL/GenBank/DDBJ whole genome shotgun (WGS) entry which is preliminary data.</text>
</comment>
<dbReference type="EC" id="2.10.1.1" evidence="7"/>
<dbReference type="SUPFAM" id="SSF53218">
    <property type="entry name" value="Molybdenum cofactor biosynthesis proteins"/>
    <property type="match status" value="1"/>
</dbReference>
<dbReference type="InterPro" id="IPR005110">
    <property type="entry name" value="MoeA_linker/N"/>
</dbReference>